<name>A0A087TK28_STEMI</name>
<protein>
    <submittedName>
        <fullName evidence="1">Uncharacterized protein</fullName>
    </submittedName>
</protein>
<feature type="non-terminal residue" evidence="1">
    <location>
        <position position="133"/>
    </location>
</feature>
<accession>A0A087TK28</accession>
<dbReference type="EMBL" id="KK115578">
    <property type="protein sequence ID" value="KFM65467.1"/>
    <property type="molecule type" value="Genomic_DNA"/>
</dbReference>
<proteinExistence type="predicted"/>
<organism evidence="1 2">
    <name type="scientific">Stegodyphus mimosarum</name>
    <name type="common">African social velvet spider</name>
    <dbReference type="NCBI Taxonomy" id="407821"/>
    <lineage>
        <taxon>Eukaryota</taxon>
        <taxon>Metazoa</taxon>
        <taxon>Ecdysozoa</taxon>
        <taxon>Arthropoda</taxon>
        <taxon>Chelicerata</taxon>
        <taxon>Arachnida</taxon>
        <taxon>Araneae</taxon>
        <taxon>Araneomorphae</taxon>
        <taxon>Entelegynae</taxon>
        <taxon>Eresoidea</taxon>
        <taxon>Eresidae</taxon>
        <taxon>Stegodyphus</taxon>
    </lineage>
</organism>
<reference evidence="1 2" key="1">
    <citation type="submission" date="2013-11" db="EMBL/GenBank/DDBJ databases">
        <title>Genome sequencing of Stegodyphus mimosarum.</title>
        <authorList>
            <person name="Bechsgaard J."/>
        </authorList>
    </citation>
    <scope>NUCLEOTIDE SEQUENCE [LARGE SCALE GENOMIC DNA]</scope>
</reference>
<gene>
    <name evidence="1" type="ORF">X975_25542</name>
</gene>
<dbReference type="Proteomes" id="UP000054359">
    <property type="component" value="Unassembled WGS sequence"/>
</dbReference>
<keyword evidence="2" id="KW-1185">Reference proteome</keyword>
<sequence>MGGGSTRSKIFKKSSQDFTYSCHTFHIPLKLLNENYEYQLNYDDGDINNRKFLRNRKYFRSFISVIDRENETGTWKCDSFEFSQFLLKYNLQDKISNIVIPLRTFLRNAVSDADCEKSFRSILELTINALFSI</sequence>
<dbReference type="STRING" id="407821.A0A087TK28"/>
<dbReference type="AlphaFoldDB" id="A0A087TK28"/>
<evidence type="ECO:0000313" key="1">
    <source>
        <dbReference type="EMBL" id="KFM65467.1"/>
    </source>
</evidence>
<evidence type="ECO:0000313" key="2">
    <source>
        <dbReference type="Proteomes" id="UP000054359"/>
    </source>
</evidence>